<dbReference type="Gene3D" id="3.40.50.720">
    <property type="entry name" value="NAD(P)-binding Rossmann-like Domain"/>
    <property type="match status" value="1"/>
</dbReference>
<dbReference type="PANTHER" id="PTHR48079">
    <property type="entry name" value="PROTEIN YEEZ"/>
    <property type="match status" value="1"/>
</dbReference>
<dbReference type="PANTHER" id="PTHR48079:SF6">
    <property type="entry name" value="NAD(P)-BINDING DOMAIN-CONTAINING PROTEIN-RELATED"/>
    <property type="match status" value="1"/>
</dbReference>
<reference evidence="2" key="1">
    <citation type="submission" date="2014-09" db="EMBL/GenBank/DDBJ databases">
        <title>Genome sequence of the luminous mushroom Mycena chlorophos for searching fungal bioluminescence genes.</title>
        <authorList>
            <person name="Tanaka Y."/>
            <person name="Kasuga D."/>
            <person name="Oba Y."/>
            <person name="Hase S."/>
            <person name="Sato K."/>
            <person name="Oba Y."/>
            <person name="Sakakibara Y."/>
        </authorList>
    </citation>
    <scope>NUCLEOTIDE SEQUENCE</scope>
</reference>
<keyword evidence="3" id="KW-1185">Reference proteome</keyword>
<evidence type="ECO:0000313" key="2">
    <source>
        <dbReference type="EMBL" id="GAT53757.1"/>
    </source>
</evidence>
<gene>
    <name evidence="2" type="ORF">MCHLO_10678</name>
</gene>
<dbReference type="Pfam" id="PF01370">
    <property type="entry name" value="Epimerase"/>
    <property type="match status" value="1"/>
</dbReference>
<accession>A0ABQ0LRZ1</accession>
<sequence>MEQDAFETSLLGSAATALRVFTADPSRWLRRQEAWPSSPHSRFLPSLPPLAFPTLCMPRTCPAIDVRTQTKCGRPVTRRDWCTGHFIAQKSHYKTYKHDSDAFARFETTKISTDLAEIALVKNAKRLREWFVKLRKGMALCARAIDSRAFHHTQYFGGGDMGHHQFLISLRTKHGIIEQAVEAIAQRHDELSSTPPSNEHDRDTEEIEAVLRYHTSDPEHFSLHRITRQDLLRRLFSFRKFHCIHQVDSDEWTRFVDFMERIIIQVMRCRAGMRMLFANAKFVRLTLESFLSSEALVTTEELKQIYVGVHLTPPRHVLHSINDAFRSADPAKDPHIIILGRRIYDNVDAPTGICLDAWDVFEDFMPARKWAIHAAPTLTAWLEIDRIVALGLRFTSWQPPHLDIDAGKTPASIVFPLTRVFIQFEWPRVVGPPGISRKYKKEWIEMERRAAVYLKFSESELLFFQRVVGLLQARPSVFSVLPVTSGHFKFDATGGTRVIPSIPDVLNAGRWRQAVSRAKLKHAQWMDLPYFTASDIRDKFTGNGPLAMSDPGGVLHLLVVDRYDAGEVQLRDNIASVLLFVRMHDWDAPSTRTRDPYDRPGDDSLPLSQLEFFREEMRILCNPTIAPAFGLGQEGLVAIAAGAIHVDGETFRRFKDRLTQILERHADENLVRRWEKKKAKRQRGDAVRCWERYKQKLERIACCREFFFLGTADGHDYLKQKLGREISPVDGAVELYDEEISHHVFQKASDRAQLAEKMMPPREEPLDWDNPVCESDTINCNFDFLKEVKPMLDPLNAMIVEVSDSRATRGSSSQLLKTASPSLGRMMRPHIAPTQFLLRVAIASHKLLTPASQLDSDAHAGRSDSYSIKENHLSLSRALLRYPIHVLLTGATGYIGGSTLNALLAREDYKDGLVKITCLVRGGLADRAALIERLGVDVTVLVGDLADWELLRAAAAEADVVIDTANADFPRGARAMLTGLRQRYERTGTRSVFIHSSGTGALTDNAQGRFADQKIYEDFDCTAIRAIRTTYVHRETDELISQASVEGYVRGYVVMPPLVYGRGTGPCSRTSVQLPALIRAALKLGQAVHVGPGLSMWNGVHVTDLVSLFMVLLDDALSTAPKAPTGLDCYYLCATDTYSWKQLAGELGKRLYAKGALLTPEPRALRPDEERVVLGEWSGFAYGSNSRSRAGKAYTLGWVPKHGPGPATANTDANADAYGLFDSIDAEYEAVLEEGRDEAPKVHSDEMNVALGTTYP</sequence>
<dbReference type="InterPro" id="IPR036291">
    <property type="entry name" value="NAD(P)-bd_dom_sf"/>
</dbReference>
<feature type="domain" description="NAD-dependent epimerase/dehydratase" evidence="1">
    <location>
        <begin position="886"/>
        <end position="1115"/>
    </location>
</feature>
<dbReference type="EMBL" id="DF848473">
    <property type="protein sequence ID" value="GAT53757.1"/>
    <property type="molecule type" value="Genomic_DNA"/>
</dbReference>
<evidence type="ECO:0000313" key="3">
    <source>
        <dbReference type="Proteomes" id="UP000815677"/>
    </source>
</evidence>
<organism evidence="2 3">
    <name type="scientific">Mycena chlorophos</name>
    <name type="common">Agaric fungus</name>
    <name type="synonym">Agaricus chlorophos</name>
    <dbReference type="NCBI Taxonomy" id="658473"/>
    <lineage>
        <taxon>Eukaryota</taxon>
        <taxon>Fungi</taxon>
        <taxon>Dikarya</taxon>
        <taxon>Basidiomycota</taxon>
        <taxon>Agaricomycotina</taxon>
        <taxon>Agaricomycetes</taxon>
        <taxon>Agaricomycetidae</taxon>
        <taxon>Agaricales</taxon>
        <taxon>Marasmiineae</taxon>
        <taxon>Mycenaceae</taxon>
        <taxon>Mycena</taxon>
    </lineage>
</organism>
<dbReference type="InterPro" id="IPR001509">
    <property type="entry name" value="Epimerase_deHydtase"/>
</dbReference>
<dbReference type="Proteomes" id="UP000815677">
    <property type="component" value="Unassembled WGS sequence"/>
</dbReference>
<dbReference type="SUPFAM" id="SSF51735">
    <property type="entry name" value="NAD(P)-binding Rossmann-fold domains"/>
    <property type="match status" value="1"/>
</dbReference>
<name>A0ABQ0LRZ1_MYCCL</name>
<evidence type="ECO:0000259" key="1">
    <source>
        <dbReference type="Pfam" id="PF01370"/>
    </source>
</evidence>
<dbReference type="InterPro" id="IPR051783">
    <property type="entry name" value="NAD(P)-dependent_oxidoreduct"/>
</dbReference>
<proteinExistence type="predicted"/>
<protein>
    <recommendedName>
        <fullName evidence="1">NAD-dependent epimerase/dehydratase domain-containing protein</fullName>
    </recommendedName>
</protein>